<dbReference type="Pfam" id="PF01235">
    <property type="entry name" value="Na_Ala_symp"/>
    <property type="match status" value="1"/>
</dbReference>
<comment type="similarity">
    <text evidence="2 8">Belongs to the alanine or glycine:cation symporter (AGCS) (TC 2.A.25) family.</text>
</comment>
<feature type="transmembrane region" description="Helical" evidence="8">
    <location>
        <begin position="348"/>
        <end position="372"/>
    </location>
</feature>
<gene>
    <name evidence="9" type="ORF">SAMN05444368_1864</name>
</gene>
<evidence type="ECO:0000256" key="3">
    <source>
        <dbReference type="ARBA" id="ARBA00022448"/>
    </source>
</evidence>
<dbReference type="Proteomes" id="UP000185093">
    <property type="component" value="Unassembled WGS sequence"/>
</dbReference>
<protein>
    <submittedName>
        <fullName evidence="9">Alanine or glycine:cation symporter, AGCS family</fullName>
    </submittedName>
</protein>
<dbReference type="NCBIfam" id="TIGR00835">
    <property type="entry name" value="agcS"/>
    <property type="match status" value="1"/>
</dbReference>
<dbReference type="RefSeq" id="WP_074200010.1">
    <property type="nucleotide sequence ID" value="NZ_FSQZ01000001.1"/>
</dbReference>
<organism evidence="9 10">
    <name type="scientific">Acetomicrobium flavidum</name>
    <dbReference type="NCBI Taxonomy" id="49896"/>
    <lineage>
        <taxon>Bacteria</taxon>
        <taxon>Thermotogati</taxon>
        <taxon>Synergistota</taxon>
        <taxon>Synergistia</taxon>
        <taxon>Synergistales</taxon>
        <taxon>Acetomicrobiaceae</taxon>
        <taxon>Acetomicrobium</taxon>
    </lineage>
</organism>
<evidence type="ECO:0000313" key="9">
    <source>
        <dbReference type="EMBL" id="SIN77747.1"/>
    </source>
</evidence>
<dbReference type="InterPro" id="IPR001463">
    <property type="entry name" value="Na/Ala_symport"/>
</dbReference>
<reference evidence="9 10" key="1">
    <citation type="submission" date="2016-11" db="EMBL/GenBank/DDBJ databases">
        <authorList>
            <person name="Varghese N."/>
            <person name="Submissions S."/>
        </authorList>
    </citation>
    <scope>NUCLEOTIDE SEQUENCE [LARGE SCALE GENOMIC DNA]</scope>
    <source>
        <strain evidence="9 10">DSM 20664</strain>
    </source>
</reference>
<feature type="transmembrane region" description="Helical" evidence="8">
    <location>
        <begin position="393"/>
        <end position="410"/>
    </location>
</feature>
<keyword evidence="7 8" id="KW-0472">Membrane</keyword>
<evidence type="ECO:0000256" key="8">
    <source>
        <dbReference type="RuleBase" id="RU363064"/>
    </source>
</evidence>
<feature type="transmembrane region" description="Helical" evidence="8">
    <location>
        <begin position="144"/>
        <end position="167"/>
    </location>
</feature>
<evidence type="ECO:0000256" key="2">
    <source>
        <dbReference type="ARBA" id="ARBA00009261"/>
    </source>
</evidence>
<evidence type="ECO:0000256" key="4">
    <source>
        <dbReference type="ARBA" id="ARBA00022475"/>
    </source>
</evidence>
<evidence type="ECO:0000313" key="10">
    <source>
        <dbReference type="Proteomes" id="UP000185093"/>
    </source>
</evidence>
<feature type="transmembrane region" description="Helical" evidence="8">
    <location>
        <begin position="179"/>
        <end position="201"/>
    </location>
</feature>
<keyword evidence="6 8" id="KW-1133">Transmembrane helix</keyword>
<comment type="caution">
    <text evidence="9">The sequence shown here is derived from an EMBL/GenBank/DDBJ whole genome shotgun (WGS) entry which is preliminary data.</text>
</comment>
<dbReference type="EMBL" id="FSQZ01000001">
    <property type="protein sequence ID" value="SIN77747.1"/>
    <property type="molecule type" value="Genomic_DNA"/>
</dbReference>
<keyword evidence="4 8" id="KW-1003">Cell membrane</keyword>
<name>A0ABY1JFB1_9BACT</name>
<dbReference type="PRINTS" id="PR00175">
    <property type="entry name" value="NAALASMPORT"/>
</dbReference>
<dbReference type="Gene3D" id="1.20.1740.10">
    <property type="entry name" value="Amino acid/polyamine transporter I"/>
    <property type="match status" value="1"/>
</dbReference>
<accession>A0ABY1JFB1</accession>
<evidence type="ECO:0000256" key="6">
    <source>
        <dbReference type="ARBA" id="ARBA00022989"/>
    </source>
</evidence>
<dbReference type="PANTHER" id="PTHR30330">
    <property type="entry name" value="AGSS FAMILY TRANSPORTER, SODIUM-ALANINE"/>
    <property type="match status" value="1"/>
</dbReference>
<evidence type="ECO:0000256" key="1">
    <source>
        <dbReference type="ARBA" id="ARBA00004651"/>
    </source>
</evidence>
<keyword evidence="8" id="KW-0769">Symport</keyword>
<evidence type="ECO:0000256" key="7">
    <source>
        <dbReference type="ARBA" id="ARBA00023136"/>
    </source>
</evidence>
<feature type="transmembrane region" description="Helical" evidence="8">
    <location>
        <begin position="239"/>
        <end position="263"/>
    </location>
</feature>
<feature type="transmembrane region" description="Helical" evidence="8">
    <location>
        <begin position="14"/>
        <end position="33"/>
    </location>
</feature>
<feature type="transmembrane region" description="Helical" evidence="8">
    <location>
        <begin position="213"/>
        <end position="233"/>
    </location>
</feature>
<evidence type="ECO:0000256" key="5">
    <source>
        <dbReference type="ARBA" id="ARBA00022692"/>
    </source>
</evidence>
<proteinExistence type="inferred from homology"/>
<sequence length="477" mass="51538">MTGFLGCIEAFSTWLWGTPMIAVLAITGVFLSFRLRFFQVRYISYIFKQTLGKVFSKERLGEGTISPFQALTSALASTLGAGNIAGVSVAIYYGGPGAVFWMWVVATLGMATKFTETVLSLKYRERNEEGEYVGGPMYYMSKGLGWKWLGVWFALAFLVELFCSIMVQSNAIAGNIAESFGISSYIVGLGSMLFVAVVVLGGIKRIGNVTEKLVPFMALLYVGGVLVTMILDIGRLPEIIALIFHYAFSPHAPVGGFMGATIAQAMRWGFARGVYSNEAGMGTAPIAHATASTDHPVRQGLWSVTEVILDTVACTATAFAVLISGVWSSDIAAVNPSSLAAVALSKYFGNYGSGLVAVSLFLFVITTVLVLVYYAEKQVEFLFGLKPAKLSRYLYIAAIYIGAVGGAKFLWQFLDISLAMIVIPNVMVLLLLSRQVAELKDEFFGTPGKYYLKDVEGKALSLGLENATSSSYRKNGL</sequence>
<feature type="transmembrane region" description="Helical" evidence="8">
    <location>
        <begin position="416"/>
        <end position="433"/>
    </location>
</feature>
<keyword evidence="5 8" id="KW-0812">Transmembrane</keyword>
<dbReference type="PANTHER" id="PTHR30330:SF3">
    <property type="entry name" value="TRANSCRIPTIONAL REGULATOR, LRP FAMILY"/>
    <property type="match status" value="1"/>
</dbReference>
<keyword evidence="10" id="KW-1185">Reference proteome</keyword>
<keyword evidence="3 8" id="KW-0813">Transport</keyword>
<comment type="subcellular location">
    <subcellularLocation>
        <location evidence="1 8">Cell membrane</location>
        <topology evidence="1 8">Multi-pass membrane protein</topology>
    </subcellularLocation>
</comment>